<protein>
    <submittedName>
        <fullName evidence="1">Uncharacterized protein</fullName>
    </submittedName>
</protein>
<name>A0A284VNZ3_9EURY</name>
<dbReference type="EMBL" id="FZMP01000133">
    <property type="protein sequence ID" value="SNQ60994.1"/>
    <property type="molecule type" value="Genomic_DNA"/>
</dbReference>
<dbReference type="AlphaFoldDB" id="A0A284VNZ3"/>
<dbReference type="Proteomes" id="UP000218615">
    <property type="component" value="Unassembled WGS sequence"/>
</dbReference>
<proteinExistence type="predicted"/>
<organism evidence="1 2">
    <name type="scientific">Candidatus Methanoperedens nitratireducens</name>
    <dbReference type="NCBI Taxonomy" id="1392998"/>
    <lineage>
        <taxon>Archaea</taxon>
        <taxon>Methanobacteriati</taxon>
        <taxon>Methanobacteriota</taxon>
        <taxon>Stenosarchaea group</taxon>
        <taxon>Methanomicrobia</taxon>
        <taxon>Methanosarcinales</taxon>
        <taxon>ANME-2 cluster</taxon>
        <taxon>Candidatus Methanoperedentaceae</taxon>
        <taxon>Candidatus Methanoperedens</taxon>
    </lineage>
</organism>
<keyword evidence="2" id="KW-1185">Reference proteome</keyword>
<gene>
    <name evidence="1" type="ORF">MNV_2180007</name>
</gene>
<evidence type="ECO:0000313" key="2">
    <source>
        <dbReference type="Proteomes" id="UP000218615"/>
    </source>
</evidence>
<reference evidence="2" key="1">
    <citation type="submission" date="2017-06" db="EMBL/GenBank/DDBJ databases">
        <authorList>
            <person name="Cremers G."/>
        </authorList>
    </citation>
    <scope>NUCLEOTIDE SEQUENCE [LARGE SCALE GENOMIC DNA]</scope>
</reference>
<dbReference type="RefSeq" id="WP_143311718.1">
    <property type="nucleotide sequence ID" value="NZ_FZMP01000133.1"/>
</dbReference>
<evidence type="ECO:0000313" key="1">
    <source>
        <dbReference type="EMBL" id="SNQ60994.1"/>
    </source>
</evidence>
<accession>A0A284VNZ3</accession>
<sequence length="146" mass="16593">MALVIIVLIAMDIYSENSEPVIRVNMTLIENNSEQIEIESIDLKLESTIHPSIFEPSVSEPDILEPSISEPDISEHDISSIIGIVTLEGNPLGFGTTKYYGTGRYIFDVGFEGYHPRKNDEIRLSIVIIDKNKYVIGYFVRDLMWR</sequence>